<dbReference type="RefSeq" id="WP_379738906.1">
    <property type="nucleotide sequence ID" value="NZ_JBHSVN010000001.1"/>
</dbReference>
<evidence type="ECO:0000313" key="1">
    <source>
        <dbReference type="EMBL" id="MFC6891134.1"/>
    </source>
</evidence>
<dbReference type="AlphaFoldDB" id="A0ABD5UNT0"/>
<reference evidence="1 2" key="1">
    <citation type="journal article" date="2019" name="Int. J. Syst. Evol. Microbiol.">
        <title>The Global Catalogue of Microorganisms (GCM) 10K type strain sequencing project: providing services to taxonomists for standard genome sequencing and annotation.</title>
        <authorList>
            <consortium name="The Broad Institute Genomics Platform"/>
            <consortium name="The Broad Institute Genome Sequencing Center for Infectious Disease"/>
            <person name="Wu L."/>
            <person name="Ma J."/>
        </authorList>
    </citation>
    <scope>NUCLEOTIDE SEQUENCE [LARGE SCALE GENOMIC DNA]</scope>
    <source>
        <strain evidence="1 2">SKJ47</strain>
    </source>
</reference>
<organism evidence="1 2">
    <name type="scientific">Halopenitus salinus</name>
    <dbReference type="NCBI Taxonomy" id="1198295"/>
    <lineage>
        <taxon>Archaea</taxon>
        <taxon>Methanobacteriati</taxon>
        <taxon>Methanobacteriota</taxon>
        <taxon>Stenosarchaea group</taxon>
        <taxon>Halobacteria</taxon>
        <taxon>Halobacteriales</taxon>
        <taxon>Haloferacaceae</taxon>
        <taxon>Halopenitus</taxon>
    </lineage>
</organism>
<dbReference type="Proteomes" id="UP001596296">
    <property type="component" value="Unassembled WGS sequence"/>
</dbReference>
<accession>A0ABD5UNT0</accession>
<keyword evidence="2" id="KW-1185">Reference proteome</keyword>
<proteinExistence type="predicted"/>
<comment type="caution">
    <text evidence="1">The sequence shown here is derived from an EMBL/GenBank/DDBJ whole genome shotgun (WGS) entry which is preliminary data.</text>
</comment>
<protein>
    <submittedName>
        <fullName evidence="1">Uncharacterized protein</fullName>
    </submittedName>
</protein>
<gene>
    <name evidence="1" type="ORF">ACFQE9_00595</name>
</gene>
<dbReference type="EMBL" id="JBHSXL010000001">
    <property type="protein sequence ID" value="MFC6891134.1"/>
    <property type="molecule type" value="Genomic_DNA"/>
</dbReference>
<name>A0ABD5UNT0_9EURY</name>
<sequence>MKIGLTCTRCGARLERASENRELTETIDCECGAMYAVTVSTLRG</sequence>
<evidence type="ECO:0000313" key="2">
    <source>
        <dbReference type="Proteomes" id="UP001596296"/>
    </source>
</evidence>